<dbReference type="PROSITE" id="PS51782">
    <property type="entry name" value="LYSM"/>
    <property type="match status" value="2"/>
</dbReference>
<dbReference type="InterPro" id="IPR036779">
    <property type="entry name" value="LysM_dom_sf"/>
</dbReference>
<feature type="domain" description="LysM" evidence="1">
    <location>
        <begin position="205"/>
        <end position="248"/>
    </location>
</feature>
<dbReference type="Gene3D" id="3.10.350.10">
    <property type="entry name" value="LysM domain"/>
    <property type="match status" value="2"/>
</dbReference>
<dbReference type="InterPro" id="IPR011055">
    <property type="entry name" value="Dup_hybrid_motif"/>
</dbReference>
<name>A0A1S2LQS5_9BACI</name>
<dbReference type="CDD" id="cd12797">
    <property type="entry name" value="M23_peptidase"/>
    <property type="match status" value="1"/>
</dbReference>
<feature type="domain" description="LysM" evidence="1">
    <location>
        <begin position="252"/>
        <end position="295"/>
    </location>
</feature>
<comment type="caution">
    <text evidence="2">The sequence shown here is derived from an EMBL/GenBank/DDBJ whole genome shotgun (WGS) entry which is preliminary data.</text>
</comment>
<dbReference type="PANTHER" id="PTHR21666:SF290">
    <property type="entry name" value="PEPTIDASE M23 DOMAIN PROTEIN"/>
    <property type="match status" value="1"/>
</dbReference>
<evidence type="ECO:0000259" key="1">
    <source>
        <dbReference type="PROSITE" id="PS51782"/>
    </source>
</evidence>
<dbReference type="Gene3D" id="2.70.70.10">
    <property type="entry name" value="Glucose Permease (Domain IIA)"/>
    <property type="match status" value="1"/>
</dbReference>
<dbReference type="Pfam" id="PF01476">
    <property type="entry name" value="LysM"/>
    <property type="match status" value="2"/>
</dbReference>
<accession>A0A1S2LQS5</accession>
<dbReference type="CDD" id="cd00118">
    <property type="entry name" value="LysM"/>
    <property type="match status" value="2"/>
</dbReference>
<dbReference type="InterPro" id="IPR016047">
    <property type="entry name" value="M23ase_b-sheet_dom"/>
</dbReference>
<sequence length="298" mass="33230">MYDYLRRFLIVFAVALCIGLLFVSATVSFAEANEKYETVNFIWPTVGMVSDTFGTRSGKHYGIDIAAPRGTEVVSVSDGVVTKSYYSNTYGNVVFIEHTDDFETVYAHLHKRIVEEGDIVYQGEQIGTVGDTGRSSGDHLHFEVHNGNWTMAKNNAIDPFLLLGEDQNTFFVLSDDVKENKQYKVASASTKPELEFHEGSGSQYTVVKVKKGDTLWSIADKYQVSVHDIKILNGLKSDNILVNQNIKIVSKGNYIVQKGDNLWKIAEQSGVSITELKKINDLQGDTIKVGTLLKVRKE</sequence>
<dbReference type="PANTHER" id="PTHR21666">
    <property type="entry name" value="PEPTIDASE-RELATED"/>
    <property type="match status" value="1"/>
</dbReference>
<dbReference type="AlphaFoldDB" id="A0A1S2LQS5"/>
<dbReference type="SUPFAM" id="SSF54106">
    <property type="entry name" value="LysM domain"/>
    <property type="match status" value="2"/>
</dbReference>
<dbReference type="SUPFAM" id="SSF51261">
    <property type="entry name" value="Duplicated hybrid motif"/>
    <property type="match status" value="1"/>
</dbReference>
<dbReference type="SMART" id="SM00257">
    <property type="entry name" value="LysM"/>
    <property type="match status" value="2"/>
</dbReference>
<dbReference type="GO" id="GO:0004222">
    <property type="term" value="F:metalloendopeptidase activity"/>
    <property type="evidence" value="ECO:0007669"/>
    <property type="project" value="TreeGrafter"/>
</dbReference>
<organism evidence="2 3">
    <name type="scientific">Anaerobacillus alkalilacustris</name>
    <dbReference type="NCBI Taxonomy" id="393763"/>
    <lineage>
        <taxon>Bacteria</taxon>
        <taxon>Bacillati</taxon>
        <taxon>Bacillota</taxon>
        <taxon>Bacilli</taxon>
        <taxon>Bacillales</taxon>
        <taxon>Bacillaceae</taxon>
        <taxon>Anaerobacillus</taxon>
    </lineage>
</organism>
<dbReference type="InterPro" id="IPR050570">
    <property type="entry name" value="Cell_wall_metabolism_enzyme"/>
</dbReference>
<dbReference type="OrthoDB" id="9805070at2"/>
<dbReference type="InterPro" id="IPR018392">
    <property type="entry name" value="LysM"/>
</dbReference>
<gene>
    <name evidence="2" type="ORF">BKP37_07740</name>
</gene>
<dbReference type="Pfam" id="PF01551">
    <property type="entry name" value="Peptidase_M23"/>
    <property type="match status" value="1"/>
</dbReference>
<evidence type="ECO:0000313" key="2">
    <source>
        <dbReference type="EMBL" id="OIJ14858.1"/>
    </source>
</evidence>
<proteinExistence type="predicted"/>
<protein>
    <recommendedName>
        <fullName evidence="1">LysM domain-containing protein</fullName>
    </recommendedName>
</protein>
<dbReference type="Proteomes" id="UP000179524">
    <property type="component" value="Unassembled WGS sequence"/>
</dbReference>
<dbReference type="EMBL" id="MLQR01000016">
    <property type="protein sequence ID" value="OIJ14858.1"/>
    <property type="molecule type" value="Genomic_DNA"/>
</dbReference>
<keyword evidence="3" id="KW-1185">Reference proteome</keyword>
<reference evidence="2 3" key="1">
    <citation type="submission" date="2016-10" db="EMBL/GenBank/DDBJ databases">
        <title>Draft genome sequences of four alkaliphilic bacteria belonging to the Anaerobacillus genus.</title>
        <authorList>
            <person name="Bassil N.M."/>
            <person name="Lloyd J.R."/>
        </authorList>
    </citation>
    <scope>NUCLEOTIDE SEQUENCE [LARGE SCALE GENOMIC DNA]</scope>
    <source>
        <strain evidence="2 3">DSM 18345</strain>
    </source>
</reference>
<dbReference type="RefSeq" id="WP_071309026.1">
    <property type="nucleotide sequence ID" value="NZ_MLQR01000016.1"/>
</dbReference>
<evidence type="ECO:0000313" key="3">
    <source>
        <dbReference type="Proteomes" id="UP000179524"/>
    </source>
</evidence>